<comment type="catalytic activity">
    <reaction evidence="1">
        <text>[protein]-peptidylproline (omega=180) = [protein]-peptidylproline (omega=0)</text>
        <dbReference type="Rhea" id="RHEA:16237"/>
        <dbReference type="Rhea" id="RHEA-COMP:10747"/>
        <dbReference type="Rhea" id="RHEA-COMP:10748"/>
        <dbReference type="ChEBI" id="CHEBI:83833"/>
        <dbReference type="ChEBI" id="CHEBI:83834"/>
        <dbReference type="EC" id="5.2.1.8"/>
    </reaction>
</comment>
<feature type="signal peptide" evidence="2">
    <location>
        <begin position="1"/>
        <end position="18"/>
    </location>
</feature>
<protein>
    <recommendedName>
        <fullName evidence="1">peptidylprolyl isomerase</fullName>
        <ecNumber evidence="1">5.2.1.8</ecNumber>
    </recommendedName>
</protein>
<dbReference type="EC" id="5.2.1.8" evidence="1"/>
<evidence type="ECO:0000256" key="1">
    <source>
        <dbReference type="PROSITE-ProRule" id="PRU00277"/>
    </source>
</evidence>
<dbReference type="GO" id="GO:0009507">
    <property type="term" value="C:chloroplast"/>
    <property type="evidence" value="ECO:0007669"/>
    <property type="project" value="TreeGrafter"/>
</dbReference>
<dbReference type="InterPro" id="IPR001179">
    <property type="entry name" value="PPIase_FKBP_dom"/>
</dbReference>
<evidence type="ECO:0000313" key="5">
    <source>
        <dbReference type="EMBL" id="CAH0365568.1"/>
    </source>
</evidence>
<evidence type="ECO:0000256" key="2">
    <source>
        <dbReference type="SAM" id="SignalP"/>
    </source>
</evidence>
<organism evidence="4">
    <name type="scientific">Pelagomonas calceolata</name>
    <dbReference type="NCBI Taxonomy" id="35677"/>
    <lineage>
        <taxon>Eukaryota</taxon>
        <taxon>Sar</taxon>
        <taxon>Stramenopiles</taxon>
        <taxon>Ochrophyta</taxon>
        <taxon>Pelagophyceae</taxon>
        <taxon>Pelagomonadales</taxon>
        <taxon>Pelagomonadaceae</taxon>
        <taxon>Pelagomonas</taxon>
    </lineage>
</organism>
<reference evidence="4" key="1">
    <citation type="submission" date="2021-01" db="EMBL/GenBank/DDBJ databases">
        <authorList>
            <person name="Corre E."/>
            <person name="Pelletier E."/>
            <person name="Niang G."/>
            <person name="Scheremetjew M."/>
            <person name="Finn R."/>
            <person name="Kale V."/>
            <person name="Holt S."/>
            <person name="Cochrane G."/>
            <person name="Meng A."/>
            <person name="Brown T."/>
            <person name="Cohen L."/>
        </authorList>
    </citation>
    <scope>NUCLEOTIDE SEQUENCE</scope>
    <source>
        <strain evidence="4">CCMP1756</strain>
    </source>
</reference>
<evidence type="ECO:0000259" key="3">
    <source>
        <dbReference type="PROSITE" id="PS50059"/>
    </source>
</evidence>
<feature type="chain" id="PRO_5035681218" description="peptidylprolyl isomerase" evidence="2">
    <location>
        <begin position="19"/>
        <end position="216"/>
    </location>
</feature>
<dbReference type="EMBL" id="CAKKNE010000001">
    <property type="protein sequence ID" value="CAH0365568.1"/>
    <property type="molecule type" value="Genomic_DNA"/>
</dbReference>
<dbReference type="Proteomes" id="UP000789595">
    <property type="component" value="Unassembled WGS sequence"/>
</dbReference>
<evidence type="ECO:0000313" key="6">
    <source>
        <dbReference type="Proteomes" id="UP000789595"/>
    </source>
</evidence>
<dbReference type="Gene3D" id="3.10.50.40">
    <property type="match status" value="1"/>
</dbReference>
<dbReference type="PANTHER" id="PTHR47717:SF1">
    <property type="entry name" value="PEPTIDYL-PROLYL CIS-TRANS ISOMERASE FKBP19, CHLOROPLASTIC"/>
    <property type="match status" value="1"/>
</dbReference>
<dbReference type="PROSITE" id="PS50059">
    <property type="entry name" value="FKBP_PPIASE"/>
    <property type="match status" value="1"/>
</dbReference>
<keyword evidence="1" id="KW-0413">Isomerase</keyword>
<dbReference type="InterPro" id="IPR046357">
    <property type="entry name" value="PPIase_dom_sf"/>
</dbReference>
<dbReference type="AlphaFoldDB" id="A0A7S4A4A4"/>
<sequence>MAVKLVARLLLLAQITQALRVTRRSLAGAAGALATAPQVTNAVRPPEFVTQQPGFTPTKSGLQIKDVKEGTGAAAATGDRVVYEWEGYTIGYFGRPFEKKAGLKGGDFEGEKDYSRFVVGRGEVVPALEEGVLGVREGGVRQIIFPPELGYPMVGDQRDGKMADPSHDRVGPKPTSFSGSRALDFVLTSKSDNVDKTLLLNFKVVRVDKPGGKYKF</sequence>
<keyword evidence="1" id="KW-0697">Rotamase</keyword>
<dbReference type="EMBL" id="HBIW01021589">
    <property type="protein sequence ID" value="CAE0703158.1"/>
    <property type="molecule type" value="Transcribed_RNA"/>
</dbReference>
<dbReference type="PANTHER" id="PTHR47717">
    <property type="entry name" value="PEPTIDYL-PROLYL CIS-TRANS ISOMERASE FKBP19, CHLOROPLASTIC"/>
    <property type="match status" value="1"/>
</dbReference>
<name>A0A7S4A4A4_9STRA</name>
<reference evidence="5" key="2">
    <citation type="submission" date="2021-11" db="EMBL/GenBank/DDBJ databases">
        <authorList>
            <consortium name="Genoscope - CEA"/>
            <person name="William W."/>
        </authorList>
    </citation>
    <scope>NUCLEOTIDE SEQUENCE</scope>
</reference>
<dbReference type="OrthoDB" id="77911at2759"/>
<evidence type="ECO:0000313" key="4">
    <source>
        <dbReference type="EMBL" id="CAE0703158.1"/>
    </source>
</evidence>
<keyword evidence="6" id="KW-1185">Reference proteome</keyword>
<proteinExistence type="predicted"/>
<dbReference type="Pfam" id="PF00254">
    <property type="entry name" value="FKBP_C"/>
    <property type="match status" value="1"/>
</dbReference>
<gene>
    <name evidence="4" type="ORF">PCAL00307_LOCUS18605</name>
    <name evidence="5" type="ORF">PECAL_1P20140</name>
</gene>
<dbReference type="InterPro" id="IPR044208">
    <property type="entry name" value="FKBP19-like"/>
</dbReference>
<feature type="domain" description="PPIase FKBP-type" evidence="3">
    <location>
        <begin position="78"/>
        <end position="186"/>
    </location>
</feature>
<dbReference type="GO" id="GO:0009579">
    <property type="term" value="C:thylakoid"/>
    <property type="evidence" value="ECO:0007669"/>
    <property type="project" value="TreeGrafter"/>
</dbReference>
<accession>A0A7S4A4A4</accession>
<dbReference type="GO" id="GO:0003755">
    <property type="term" value="F:peptidyl-prolyl cis-trans isomerase activity"/>
    <property type="evidence" value="ECO:0007669"/>
    <property type="project" value="UniProtKB-KW"/>
</dbReference>
<keyword evidence="2" id="KW-0732">Signal</keyword>
<dbReference type="SUPFAM" id="SSF54534">
    <property type="entry name" value="FKBP-like"/>
    <property type="match status" value="1"/>
</dbReference>